<sequence>MECGGLRRGSFFRLRAVLRVVVLVILGFDAWNGLHRRPVVVLVVVVVVMTASSVLPQGAVWIVAARGRIRWFGALLLRVFPLGDGFEGSVGSLGLRGLPSLVLPLLVVRQSLVDPVLLLRPLVLALLVAAHRGHGVLCRVRSAVRPLGCLLLDVGHGAECSSSVCL</sequence>
<comment type="caution">
    <text evidence="2">The sequence shown here is derived from an EMBL/GenBank/DDBJ whole genome shotgun (WGS) entry which is preliminary data.</text>
</comment>
<feature type="transmembrane region" description="Helical" evidence="1">
    <location>
        <begin position="16"/>
        <end position="34"/>
    </location>
</feature>
<evidence type="ECO:0000256" key="1">
    <source>
        <dbReference type="SAM" id="Phobius"/>
    </source>
</evidence>
<keyword evidence="1" id="KW-0812">Transmembrane</keyword>
<protein>
    <submittedName>
        <fullName evidence="2">Uncharacterized protein</fullName>
    </submittedName>
</protein>
<gene>
    <name evidence="2" type="ORF">VTK73DRAFT_1445</name>
</gene>
<evidence type="ECO:0000313" key="2">
    <source>
        <dbReference type="EMBL" id="KAL1844954.1"/>
    </source>
</evidence>
<keyword evidence="1" id="KW-1133">Transmembrane helix</keyword>
<dbReference type="Proteomes" id="UP001586593">
    <property type="component" value="Unassembled WGS sequence"/>
</dbReference>
<feature type="transmembrane region" description="Helical" evidence="1">
    <location>
        <begin position="40"/>
        <end position="64"/>
    </location>
</feature>
<name>A0ABR3VTG5_9PEZI</name>
<keyword evidence="1" id="KW-0472">Membrane</keyword>
<reference evidence="2 3" key="1">
    <citation type="journal article" date="2024" name="Commun. Biol.">
        <title>Comparative genomic analysis of thermophilic fungi reveals convergent evolutionary adaptations and gene losses.</title>
        <authorList>
            <person name="Steindorff A.S."/>
            <person name="Aguilar-Pontes M.V."/>
            <person name="Robinson A.J."/>
            <person name="Andreopoulos B."/>
            <person name="LaButti K."/>
            <person name="Kuo A."/>
            <person name="Mondo S."/>
            <person name="Riley R."/>
            <person name="Otillar R."/>
            <person name="Haridas S."/>
            <person name="Lipzen A."/>
            <person name="Grimwood J."/>
            <person name="Schmutz J."/>
            <person name="Clum A."/>
            <person name="Reid I.D."/>
            <person name="Moisan M.C."/>
            <person name="Butler G."/>
            <person name="Nguyen T.T.M."/>
            <person name="Dewar K."/>
            <person name="Conant G."/>
            <person name="Drula E."/>
            <person name="Henrissat B."/>
            <person name="Hansel C."/>
            <person name="Singer S."/>
            <person name="Hutchinson M.I."/>
            <person name="de Vries R.P."/>
            <person name="Natvig D.O."/>
            <person name="Powell A.J."/>
            <person name="Tsang A."/>
            <person name="Grigoriev I.V."/>
        </authorList>
    </citation>
    <scope>NUCLEOTIDE SEQUENCE [LARGE SCALE GENOMIC DNA]</scope>
    <source>
        <strain evidence="2 3">ATCC 24622</strain>
    </source>
</reference>
<proteinExistence type="predicted"/>
<keyword evidence="3" id="KW-1185">Reference proteome</keyword>
<organism evidence="2 3">
    <name type="scientific">Phialemonium thermophilum</name>
    <dbReference type="NCBI Taxonomy" id="223376"/>
    <lineage>
        <taxon>Eukaryota</taxon>
        <taxon>Fungi</taxon>
        <taxon>Dikarya</taxon>
        <taxon>Ascomycota</taxon>
        <taxon>Pezizomycotina</taxon>
        <taxon>Sordariomycetes</taxon>
        <taxon>Sordariomycetidae</taxon>
        <taxon>Cephalothecales</taxon>
        <taxon>Cephalothecaceae</taxon>
        <taxon>Phialemonium</taxon>
    </lineage>
</organism>
<dbReference type="EMBL" id="JAZHXJ010001350">
    <property type="protein sequence ID" value="KAL1844954.1"/>
    <property type="molecule type" value="Genomic_DNA"/>
</dbReference>
<evidence type="ECO:0000313" key="3">
    <source>
        <dbReference type="Proteomes" id="UP001586593"/>
    </source>
</evidence>
<accession>A0ABR3VTG5</accession>